<accession>A0A6G1DZR3</accession>
<evidence type="ECO:0000313" key="3">
    <source>
        <dbReference type="Proteomes" id="UP000479710"/>
    </source>
</evidence>
<organism evidence="2 3">
    <name type="scientific">Oryza meyeriana var. granulata</name>
    <dbReference type="NCBI Taxonomy" id="110450"/>
    <lineage>
        <taxon>Eukaryota</taxon>
        <taxon>Viridiplantae</taxon>
        <taxon>Streptophyta</taxon>
        <taxon>Embryophyta</taxon>
        <taxon>Tracheophyta</taxon>
        <taxon>Spermatophyta</taxon>
        <taxon>Magnoliopsida</taxon>
        <taxon>Liliopsida</taxon>
        <taxon>Poales</taxon>
        <taxon>Poaceae</taxon>
        <taxon>BOP clade</taxon>
        <taxon>Oryzoideae</taxon>
        <taxon>Oryzeae</taxon>
        <taxon>Oryzinae</taxon>
        <taxon>Oryza</taxon>
        <taxon>Oryza meyeriana</taxon>
    </lineage>
</organism>
<name>A0A6G1DZR3_9ORYZ</name>
<reference evidence="2 3" key="1">
    <citation type="submission" date="2019-11" db="EMBL/GenBank/DDBJ databases">
        <title>Whole genome sequence of Oryza granulata.</title>
        <authorList>
            <person name="Li W."/>
        </authorList>
    </citation>
    <scope>NUCLEOTIDE SEQUENCE [LARGE SCALE GENOMIC DNA]</scope>
    <source>
        <strain evidence="3">cv. Menghai</strain>
        <tissue evidence="2">Leaf</tissue>
    </source>
</reference>
<dbReference type="AlphaFoldDB" id="A0A6G1DZR3"/>
<keyword evidence="3" id="KW-1185">Reference proteome</keyword>
<proteinExistence type="predicted"/>
<evidence type="ECO:0000256" key="1">
    <source>
        <dbReference type="SAM" id="MobiDB-lite"/>
    </source>
</evidence>
<sequence length="117" mass="12243">MQDLSRAPATALCRGISVSSPADAAAADLQQFQNYLRRIRAARAGADDASGEGGGEPRTRPARGAGRRVVLAAEAAARAKDAIFLETERDEQVAAAVECARARRMAAEGREEDGGFA</sequence>
<feature type="region of interest" description="Disordered" evidence="1">
    <location>
        <begin position="43"/>
        <end position="66"/>
    </location>
</feature>
<gene>
    <name evidence="2" type="ORF">E2562_021626</name>
</gene>
<evidence type="ECO:0000313" key="2">
    <source>
        <dbReference type="EMBL" id="KAF0917901.1"/>
    </source>
</evidence>
<dbReference type="EMBL" id="SPHZ02000005">
    <property type="protein sequence ID" value="KAF0917901.1"/>
    <property type="molecule type" value="Genomic_DNA"/>
</dbReference>
<dbReference type="Proteomes" id="UP000479710">
    <property type="component" value="Unassembled WGS sequence"/>
</dbReference>
<protein>
    <submittedName>
        <fullName evidence="2">Uncharacterized protein</fullName>
    </submittedName>
</protein>
<comment type="caution">
    <text evidence="2">The sequence shown here is derived from an EMBL/GenBank/DDBJ whole genome shotgun (WGS) entry which is preliminary data.</text>
</comment>